<evidence type="ECO:0000256" key="3">
    <source>
        <dbReference type="ARBA" id="ARBA00022475"/>
    </source>
</evidence>
<dbReference type="SUPFAM" id="SSF118215">
    <property type="entry name" value="Proton glutamate symport protein"/>
    <property type="match status" value="1"/>
</dbReference>
<dbReference type="GO" id="GO:0006835">
    <property type="term" value="P:dicarboxylic acid transport"/>
    <property type="evidence" value="ECO:0007669"/>
    <property type="project" value="TreeGrafter"/>
</dbReference>
<accession>A0A1T5HWQ2</accession>
<gene>
    <name evidence="8" type="primary">gltP_1</name>
    <name evidence="8" type="ORF">CZ809_00775</name>
</gene>
<feature type="transmembrane region" description="Helical" evidence="7">
    <location>
        <begin position="152"/>
        <end position="170"/>
    </location>
</feature>
<evidence type="ECO:0000256" key="2">
    <source>
        <dbReference type="ARBA" id="ARBA00022448"/>
    </source>
</evidence>
<dbReference type="PRINTS" id="PR00173">
    <property type="entry name" value="EDTRNSPORT"/>
</dbReference>
<name>A0A1T5HWQ2_9GAMM</name>
<dbReference type="Gene3D" id="1.10.3860.10">
    <property type="entry name" value="Sodium:dicarboxylate symporter"/>
    <property type="match status" value="1"/>
</dbReference>
<keyword evidence="6 7" id="KW-0472">Membrane</keyword>
<dbReference type="EMBL" id="FUZI01000001">
    <property type="protein sequence ID" value="SKC31297.1"/>
    <property type="molecule type" value="Genomic_DNA"/>
</dbReference>
<dbReference type="AlphaFoldDB" id="A0A1T5HWQ2"/>
<dbReference type="InterPro" id="IPR036458">
    <property type="entry name" value="Na:dicarbo_symporter_sf"/>
</dbReference>
<evidence type="ECO:0000256" key="6">
    <source>
        <dbReference type="ARBA" id="ARBA00023136"/>
    </source>
</evidence>
<evidence type="ECO:0000313" key="8">
    <source>
        <dbReference type="EMBL" id="SKC31297.1"/>
    </source>
</evidence>
<keyword evidence="5 7" id="KW-1133">Transmembrane helix</keyword>
<feature type="transmembrane region" description="Helical" evidence="7">
    <location>
        <begin position="85"/>
        <end position="106"/>
    </location>
</feature>
<keyword evidence="3" id="KW-1003">Cell membrane</keyword>
<feature type="transmembrane region" description="Helical" evidence="7">
    <location>
        <begin position="295"/>
        <end position="319"/>
    </location>
</feature>
<dbReference type="PANTHER" id="PTHR42865:SF7">
    <property type="entry name" value="PROTON_GLUTAMATE-ASPARTATE SYMPORTER"/>
    <property type="match status" value="1"/>
</dbReference>
<keyword evidence="2" id="KW-0813">Transport</keyword>
<feature type="transmembrane region" description="Helical" evidence="7">
    <location>
        <begin position="354"/>
        <end position="377"/>
    </location>
</feature>
<dbReference type="PANTHER" id="PTHR42865">
    <property type="entry name" value="PROTON/GLUTAMATE-ASPARTATE SYMPORTER"/>
    <property type="match status" value="1"/>
</dbReference>
<evidence type="ECO:0000256" key="5">
    <source>
        <dbReference type="ARBA" id="ARBA00022989"/>
    </source>
</evidence>
<evidence type="ECO:0000256" key="4">
    <source>
        <dbReference type="ARBA" id="ARBA00022692"/>
    </source>
</evidence>
<dbReference type="OrthoDB" id="9766690at2"/>
<dbReference type="Proteomes" id="UP000189966">
    <property type="component" value="Unassembled WGS sequence"/>
</dbReference>
<sequence length="426" mass="46104">MKSINTLTKYILIFMLLGIGVGFIINQLVEPKIQQSWSDNITLLTDIFLNLIKMVIAPLIFCTLTSGIMKLKDLSAIRNIGGRAISWFIIASVLSIFIGLIMVVLIKPGSGMNLISANVQSLNIDTNSLSFRAFISHMIPTSIVGAMANNQILQIVIFSLFFGVAGASIPQQQNEQLVSLLEAISNTMLKVTNIVMLFAPFAIFASISAIIATQGLNVLLNYTQFIFGFYTTILITSLILIGLGYIFIKQQVITLVSMLKNPILIAFSTTSSEAAYPKTLEQLIKFGCSKNLASFVLPLGYSFNLVGSMCYCSFSAMFIAQAYNISLSNSEIFTLMITLMLASKGIAGVPRSALVVLAATLPNFHIPASGILLLMGIDHILDMGRSAINVLGNGITTAVISHNIEGLPNQDRDLDDPLLEAAKVNS</sequence>
<dbReference type="Pfam" id="PF00375">
    <property type="entry name" value="SDF"/>
    <property type="match status" value="1"/>
</dbReference>
<dbReference type="RefSeq" id="WP_080156104.1">
    <property type="nucleotide sequence ID" value="NZ_FUZI01000001.1"/>
</dbReference>
<dbReference type="GO" id="GO:0015293">
    <property type="term" value="F:symporter activity"/>
    <property type="evidence" value="ECO:0007669"/>
    <property type="project" value="UniProtKB-KW"/>
</dbReference>
<proteinExistence type="predicted"/>
<reference evidence="8 9" key="1">
    <citation type="submission" date="2017-02" db="EMBL/GenBank/DDBJ databases">
        <authorList>
            <person name="Peterson S.W."/>
        </authorList>
    </citation>
    <scope>NUCLEOTIDE SEQUENCE [LARGE SCALE GENOMIC DNA]</scope>
    <source>
        <strain evidence="9">type strain: NCCB 100098</strain>
    </source>
</reference>
<feature type="transmembrane region" description="Helical" evidence="7">
    <location>
        <begin position="41"/>
        <end position="64"/>
    </location>
</feature>
<protein>
    <submittedName>
        <fullName evidence="8">Proton glutamate symport protein</fullName>
    </submittedName>
</protein>
<feature type="transmembrane region" description="Helical" evidence="7">
    <location>
        <begin position="225"/>
        <end position="248"/>
    </location>
</feature>
<dbReference type="GO" id="GO:0005886">
    <property type="term" value="C:plasma membrane"/>
    <property type="evidence" value="ECO:0007669"/>
    <property type="project" value="UniProtKB-SubCell"/>
</dbReference>
<keyword evidence="4 7" id="KW-0812">Transmembrane</keyword>
<evidence type="ECO:0000256" key="7">
    <source>
        <dbReference type="SAM" id="Phobius"/>
    </source>
</evidence>
<dbReference type="InterPro" id="IPR001991">
    <property type="entry name" value="Na-dicarboxylate_symporter"/>
</dbReference>
<comment type="subcellular location">
    <subcellularLocation>
        <location evidence="1">Cell membrane</location>
        <topology evidence="1">Multi-pass membrane protein</topology>
    </subcellularLocation>
</comment>
<feature type="transmembrane region" description="Helical" evidence="7">
    <location>
        <begin position="191"/>
        <end position="213"/>
    </location>
</feature>
<evidence type="ECO:0000313" key="9">
    <source>
        <dbReference type="Proteomes" id="UP000189966"/>
    </source>
</evidence>
<organism evidence="8 9">
    <name type="scientific">Photobacterium piscicola</name>
    <dbReference type="NCBI Taxonomy" id="1378299"/>
    <lineage>
        <taxon>Bacteria</taxon>
        <taxon>Pseudomonadati</taxon>
        <taxon>Pseudomonadota</taxon>
        <taxon>Gammaproteobacteria</taxon>
        <taxon>Vibrionales</taxon>
        <taxon>Vibrionaceae</taxon>
        <taxon>Photobacterium</taxon>
    </lineage>
</organism>
<feature type="transmembrane region" description="Helical" evidence="7">
    <location>
        <begin position="7"/>
        <end position="29"/>
    </location>
</feature>
<evidence type="ECO:0000256" key="1">
    <source>
        <dbReference type="ARBA" id="ARBA00004651"/>
    </source>
</evidence>